<dbReference type="Pfam" id="PF09329">
    <property type="entry name" value="zf-primase"/>
    <property type="match status" value="1"/>
</dbReference>
<dbReference type="Pfam" id="PF09332">
    <property type="entry name" value="Mcm10"/>
    <property type="match status" value="1"/>
</dbReference>
<comment type="subcellular location">
    <subcellularLocation>
        <location evidence="1">Nucleus</location>
    </subcellularLocation>
</comment>
<evidence type="ECO:0000256" key="6">
    <source>
        <dbReference type="ARBA" id="ARBA00022771"/>
    </source>
</evidence>
<dbReference type="InterPro" id="IPR012340">
    <property type="entry name" value="NA-bd_OB-fold"/>
</dbReference>
<feature type="compositionally biased region" description="Basic and acidic residues" evidence="9">
    <location>
        <begin position="565"/>
        <end position="583"/>
    </location>
</feature>
<feature type="compositionally biased region" description="Low complexity" evidence="9">
    <location>
        <begin position="62"/>
        <end position="77"/>
    </location>
</feature>
<evidence type="ECO:0000256" key="5">
    <source>
        <dbReference type="ARBA" id="ARBA00022723"/>
    </source>
</evidence>
<dbReference type="InterPro" id="IPR015411">
    <property type="entry name" value="Rep_factor_Mcm10_C"/>
</dbReference>
<dbReference type="InterPro" id="IPR055065">
    <property type="entry name" value="OB_MCM10"/>
</dbReference>
<dbReference type="AlphaFoldDB" id="A0A7R9JW42"/>
<name>A0A7R9JW42_TIMGE</name>
<dbReference type="InterPro" id="IPR040184">
    <property type="entry name" value="Mcm10"/>
</dbReference>
<dbReference type="FunFam" id="2.40.50.140:FF:000174">
    <property type="entry name" value="DNA replication licensing factor mcm10"/>
    <property type="match status" value="1"/>
</dbReference>
<dbReference type="Pfam" id="PF22379">
    <property type="entry name" value="OB_MCM10"/>
    <property type="match status" value="1"/>
</dbReference>
<dbReference type="GO" id="GO:0003697">
    <property type="term" value="F:single-stranded DNA binding"/>
    <property type="evidence" value="ECO:0007669"/>
    <property type="project" value="InterPro"/>
</dbReference>
<evidence type="ECO:0000259" key="10">
    <source>
        <dbReference type="SMART" id="SM01280"/>
    </source>
</evidence>
<dbReference type="Gene3D" id="2.40.50.140">
    <property type="entry name" value="Nucleic acid-binding proteins"/>
    <property type="match status" value="1"/>
</dbReference>
<dbReference type="PANTHER" id="PTHR13454">
    <property type="entry name" value="PROTEIN MCM10 HOMOLOG"/>
    <property type="match status" value="1"/>
</dbReference>
<gene>
    <name evidence="11" type="ORF">TGEB3V08_LOCUS4502</name>
</gene>
<dbReference type="InterPro" id="IPR056791">
    <property type="entry name" value="Znf_Mcm10_C"/>
</dbReference>
<keyword evidence="5" id="KW-0479">Metal-binding</keyword>
<dbReference type="Pfam" id="PF24863">
    <property type="entry name" value="zf-CCCH_Mcm10"/>
    <property type="match status" value="2"/>
</dbReference>
<dbReference type="GO" id="GO:0043596">
    <property type="term" value="C:nuclear replication fork"/>
    <property type="evidence" value="ECO:0007669"/>
    <property type="project" value="TreeGrafter"/>
</dbReference>
<evidence type="ECO:0000256" key="9">
    <source>
        <dbReference type="SAM" id="MobiDB-lite"/>
    </source>
</evidence>
<feature type="region of interest" description="Disordered" evidence="9">
    <location>
        <begin position="563"/>
        <end position="583"/>
    </location>
</feature>
<evidence type="ECO:0000256" key="7">
    <source>
        <dbReference type="ARBA" id="ARBA00022833"/>
    </source>
</evidence>
<dbReference type="PANTHER" id="PTHR13454:SF11">
    <property type="entry name" value="PROTEIN MCM10 HOMOLOG"/>
    <property type="match status" value="1"/>
</dbReference>
<protein>
    <recommendedName>
        <fullName evidence="3">Protein MCM10 homolog</fullName>
    </recommendedName>
</protein>
<evidence type="ECO:0000256" key="2">
    <source>
        <dbReference type="ARBA" id="ARBA00009679"/>
    </source>
</evidence>
<evidence type="ECO:0000256" key="1">
    <source>
        <dbReference type="ARBA" id="ARBA00004123"/>
    </source>
</evidence>
<evidence type="ECO:0000313" key="11">
    <source>
        <dbReference type="EMBL" id="CAD7591203.1"/>
    </source>
</evidence>
<feature type="region of interest" description="Disordered" evidence="9">
    <location>
        <begin position="61"/>
        <end position="82"/>
    </location>
</feature>
<keyword evidence="6" id="KW-0863">Zinc-finger</keyword>
<dbReference type="InterPro" id="IPR015408">
    <property type="entry name" value="Znf_Mcm10/DnaG"/>
</dbReference>
<organism evidence="11">
    <name type="scientific">Timema genevievae</name>
    <name type="common">Walking stick</name>
    <dbReference type="NCBI Taxonomy" id="629358"/>
    <lineage>
        <taxon>Eukaryota</taxon>
        <taxon>Metazoa</taxon>
        <taxon>Ecdysozoa</taxon>
        <taxon>Arthropoda</taxon>
        <taxon>Hexapoda</taxon>
        <taxon>Insecta</taxon>
        <taxon>Pterygota</taxon>
        <taxon>Neoptera</taxon>
        <taxon>Polyneoptera</taxon>
        <taxon>Phasmatodea</taxon>
        <taxon>Timematodea</taxon>
        <taxon>Timematoidea</taxon>
        <taxon>Timematidae</taxon>
        <taxon>Timema</taxon>
    </lineage>
</organism>
<comment type="similarity">
    <text evidence="2">Belongs to the MCM10 family.</text>
</comment>
<accession>A0A7R9JW42</accession>
<sequence>MDINDDCDIELLEEFLQEENAENISTEYDNTKHIIKCKNNLNDSTIRGLKNSRTGGEVDIFSNSNNNPLNPSHNDSSQRTSAAKKILDEICGNTTNSIIHGGDTDSSDDEDNKYHEEQKYSNYGRNIKQLISKTNDWKATATGRDSYLPACRKSTDRAKDAISVVAKKPDKGTFDAYADPLFGIRLVKPLISSLSLKDMAIGRTVVPMANIKRHLANGDLSADWVFGGVIVNKSDVKKSHKGAQYAIWKISDLKGGLKTVSVFLFQKCFKEHWKTIVGTVVGILNPKPLDSREGSSDEAAVSVDNAQKIMIMGTSKDFGTCKAKKKNGENCCSFVNVSECEYCIYHLQQAYKNCSRRSEFQSPCSGRGLNQLRNKVLGKHEVFYAGQSYSAVPAKKNQKLTAKDDSRLRKLSDFFAKGAQVNSPVRSENKPVTVKTHTGRVELSANQAQKDADRLRKLRATTVIPEQSPSCANEPDKLNIGINLERPTIQTNLTKLTIVSEKLALGAEPSERHKTAATTVLGLAVPQLGRGLGSSGNVDLLPPRAKDVNRAKLNALKWIKTNGPIKKENPNKIPGSEKEKRKTMDDEMEKSIFQLELMARTGHTWGAPSSPRAGHACYKASSWNRSRPEWIVRGSVPTYVSSESGNPFRKTSLHAPDWDLNLDFPVITSPVYCESSTLDHAVTKMAKTIQLFPNEKRPKLTVSGLESSSSTSSPITVLSPRFRELLEATSKHTDLLELRDNQAQEEYFDKLEKKERLEEKMLSTFKVPCKAVRCLKDGRLAYYDIPSFFTVSMSMNSRYVARSLSGDKVTEWQFRCVRYFTRGWSSKQDLCMCKYTAFSASDRCKSEGHPLKVTDGTKRFFKCGDCGNRTVTLDIVPLLTCKNCSSSLWERAPMMREKKSLLTNTLSIRGGEETILGALHADGNLNLLVPEN</sequence>
<keyword evidence="8" id="KW-0539">Nucleus</keyword>
<feature type="domain" description="Replication factor Mcm10 C-terminal" evidence="10">
    <location>
        <begin position="412"/>
        <end position="918"/>
    </location>
</feature>
<proteinExistence type="inferred from homology"/>
<dbReference type="EMBL" id="OE840564">
    <property type="protein sequence ID" value="CAD7591203.1"/>
    <property type="molecule type" value="Genomic_DNA"/>
</dbReference>
<dbReference type="SMART" id="SM01280">
    <property type="entry name" value="Mcm10"/>
    <property type="match status" value="1"/>
</dbReference>
<keyword evidence="7" id="KW-0862">Zinc</keyword>
<dbReference type="GO" id="GO:0006270">
    <property type="term" value="P:DNA replication initiation"/>
    <property type="evidence" value="ECO:0007669"/>
    <property type="project" value="InterPro"/>
</dbReference>
<evidence type="ECO:0000256" key="3">
    <source>
        <dbReference type="ARBA" id="ARBA00017770"/>
    </source>
</evidence>
<evidence type="ECO:0000256" key="4">
    <source>
        <dbReference type="ARBA" id="ARBA00022705"/>
    </source>
</evidence>
<dbReference type="GO" id="GO:0008270">
    <property type="term" value="F:zinc ion binding"/>
    <property type="evidence" value="ECO:0007669"/>
    <property type="project" value="UniProtKB-KW"/>
</dbReference>
<evidence type="ECO:0000256" key="8">
    <source>
        <dbReference type="ARBA" id="ARBA00023242"/>
    </source>
</evidence>
<keyword evidence="4" id="KW-0235">DNA replication</keyword>
<dbReference type="GO" id="GO:0003688">
    <property type="term" value="F:DNA replication origin binding"/>
    <property type="evidence" value="ECO:0007669"/>
    <property type="project" value="TreeGrafter"/>
</dbReference>
<reference evidence="11" key="1">
    <citation type="submission" date="2020-11" db="EMBL/GenBank/DDBJ databases">
        <authorList>
            <person name="Tran Van P."/>
        </authorList>
    </citation>
    <scope>NUCLEOTIDE SEQUENCE</scope>
</reference>